<dbReference type="InterPro" id="IPR038726">
    <property type="entry name" value="PDDEXK_AddAB-type"/>
</dbReference>
<dbReference type="OrthoDB" id="9766257at2"/>
<protein>
    <recommendedName>
        <fullName evidence="1">PD-(D/E)XK endonuclease-like domain-containing protein</fullName>
    </recommendedName>
</protein>
<accession>A0A2G4QZL3</accession>
<gene>
    <name evidence="2" type="ORF">AA994_07260</name>
</gene>
<dbReference type="RefSeq" id="WP_099462440.1">
    <property type="nucleotide sequence ID" value="NZ_LDWY01000086.1"/>
</dbReference>
<dbReference type="SUPFAM" id="SSF52540">
    <property type="entry name" value="P-loop containing nucleoside triphosphate hydrolases"/>
    <property type="match status" value="1"/>
</dbReference>
<reference evidence="3" key="1">
    <citation type="submission" date="2015-06" db="EMBL/GenBank/DDBJ databases">
        <authorList>
            <person name="Parisi A."/>
            <person name="Chiara M."/>
            <person name="Florio D."/>
            <person name="Miccolupo A."/>
            <person name="Manzari C."/>
            <person name="Mion D."/>
            <person name="Caruso M."/>
            <person name="D'erchia A.M."/>
            <person name="Zanoni R."/>
        </authorList>
    </citation>
    <scope>NUCLEOTIDE SEQUENCE [LARGE SCALE GENOMIC DNA]</scope>
    <source>
        <strain evidence="3">73/13</strain>
    </source>
</reference>
<comment type="caution">
    <text evidence="2">The sequence shown here is derived from an EMBL/GenBank/DDBJ whole genome shotgun (WGS) entry which is preliminary data.</text>
</comment>
<sequence>MKLYIFSSSRKIKEYYQQSKNINALISQALSVAEFLDKICLNQGFRASAYEQLLLMQEACKKSKDLEQKLGISTEFFSFLKNNEYLFSFFRELALENKSIKDLQDNDYYTSYNEHLEILDCVFQNYLNLLKRENLYDDLSLPLSYTLDLDFLEDYESIIYDLEGFLSRFELSLLLQIAKHKELILRFKTSKFNLAYFKELPFLKDVNLKENYHYEFNITQNILLKQEPLKPKSSFIKVQQFELRILQAAFVFDEISSFIRAGLRAEDIVVITPDEGFCDFLRLLDQNNMLNYASGISIKESLFYQSLRSLYESANLDDFYFNENKNYFDEAPNFDLHNSLLHYFKLDFKEFKEHFTKECEFSYFETLIKQFLANENSELSLFVEKELFFIKNLLSNQKLNLKQLLELFFIQISSFKQSYVGGGAVTAMGILESRGLSFDGVIVVDFNEDLIPKRSVNELFLNNEVRSKAGLISYEKRENLQRFYYEQLFKNAKKISISYVENEKKSKSRLLEELDFRLDFAKDLSQKAYLNALKLNYQAKKINLEPPQAPKLKHNLFATPLSYSRLTLFLESKRTYFYKYIKHLKEPRELKMDIKEQNDRKRLKNLGIFVHYILELYYKHYDFFDEKLFASLLEKEGQKEGLDALDLELLKIKFKEFAKKEQERFKQGYHIKHLELNVDKSIILEGQKIELTGKIDRIDSNERFGELILDYKSGKIPEKSYQLAFYKLLYDENAHAAFYDLNDFELKEGKDTKSVLALKEELEKLLKEVDKEIVFENEKSDFCPYKLLYEKNLK</sequence>
<dbReference type="EMBL" id="LDWY01000086">
    <property type="protein sequence ID" value="PHY89752.1"/>
    <property type="molecule type" value="Genomic_DNA"/>
</dbReference>
<dbReference type="AlphaFoldDB" id="A0A2G4QZL3"/>
<dbReference type="Gene3D" id="3.90.320.10">
    <property type="match status" value="1"/>
</dbReference>
<dbReference type="Pfam" id="PF12705">
    <property type="entry name" value="PDDEXK_1"/>
    <property type="match status" value="1"/>
</dbReference>
<organism evidence="2 3">
    <name type="scientific">Campylobacter vulpis</name>
    <dbReference type="NCBI Taxonomy" id="1655500"/>
    <lineage>
        <taxon>Bacteria</taxon>
        <taxon>Pseudomonadati</taxon>
        <taxon>Campylobacterota</taxon>
        <taxon>Epsilonproteobacteria</taxon>
        <taxon>Campylobacterales</taxon>
        <taxon>Campylobacteraceae</taxon>
        <taxon>Campylobacter</taxon>
    </lineage>
</organism>
<evidence type="ECO:0000313" key="2">
    <source>
        <dbReference type="EMBL" id="PHY89752.1"/>
    </source>
</evidence>
<dbReference type="InterPro" id="IPR011604">
    <property type="entry name" value="PDDEXK-like_dom_sf"/>
</dbReference>
<dbReference type="Proteomes" id="UP000237472">
    <property type="component" value="Unassembled WGS sequence"/>
</dbReference>
<evidence type="ECO:0000313" key="3">
    <source>
        <dbReference type="Proteomes" id="UP000237472"/>
    </source>
</evidence>
<proteinExistence type="predicted"/>
<evidence type="ECO:0000259" key="1">
    <source>
        <dbReference type="Pfam" id="PF12705"/>
    </source>
</evidence>
<feature type="domain" description="PD-(D/E)XK endonuclease-like" evidence="1">
    <location>
        <begin position="561"/>
        <end position="785"/>
    </location>
</feature>
<dbReference type="InterPro" id="IPR027417">
    <property type="entry name" value="P-loop_NTPase"/>
</dbReference>
<name>A0A2G4QZL3_9BACT</name>